<sequence length="235" mass="26193">MALKIWDTDPNNKPKPRQTFSDDTVGRFHSGRSVDGQPEALSEWRISTGDPEVAKAVAQLFGGQPIENEESTSENFIDVFTERESVTVILDGPGAIKDDMKLWNRNKLVHHCDGVSFLSPDERKGKPCGCPELFSERKQAAKDLMGPSPSIDVFFRLADDPELGIFKFHTGSWTMAAVLHEYVNDLERVGGEAVAELGLELVEFTIKKGPKKGLHVSYYKPVLERVRSYNDAIAE</sequence>
<name>A0A367EFZ4_9ACTN</name>
<gene>
    <name evidence="2" type="ORF">DQ392_17995</name>
</gene>
<dbReference type="AlphaFoldDB" id="A0A367EFZ4"/>
<reference evidence="2 3" key="1">
    <citation type="submission" date="2018-06" db="EMBL/GenBank/DDBJ databases">
        <title>Streptomyces reniochalinae sp. nov. and Streptomyces diacarnus sp. nov. from marine sponges.</title>
        <authorList>
            <person name="Li L."/>
        </authorList>
    </citation>
    <scope>NUCLEOTIDE SEQUENCE [LARGE SCALE GENOMIC DNA]</scope>
    <source>
        <strain evidence="2 3">LHW50302</strain>
    </source>
</reference>
<dbReference type="EMBL" id="QOIM01000037">
    <property type="protein sequence ID" value="RCG16971.1"/>
    <property type="molecule type" value="Genomic_DNA"/>
</dbReference>
<feature type="compositionally biased region" description="Basic and acidic residues" evidence="1">
    <location>
        <begin position="1"/>
        <end position="12"/>
    </location>
</feature>
<dbReference type="RefSeq" id="WP_114016666.1">
    <property type="nucleotide sequence ID" value="NZ_QOIM01000037.1"/>
</dbReference>
<protein>
    <submittedName>
        <fullName evidence="2">Uncharacterized protein</fullName>
    </submittedName>
</protein>
<evidence type="ECO:0000313" key="3">
    <source>
        <dbReference type="Proteomes" id="UP000253507"/>
    </source>
</evidence>
<dbReference type="InterPro" id="IPR043991">
    <property type="entry name" value="Gp3-like"/>
</dbReference>
<evidence type="ECO:0000256" key="1">
    <source>
        <dbReference type="SAM" id="MobiDB-lite"/>
    </source>
</evidence>
<comment type="caution">
    <text evidence="2">The sequence shown here is derived from an EMBL/GenBank/DDBJ whole genome shotgun (WGS) entry which is preliminary data.</text>
</comment>
<proteinExistence type="predicted"/>
<evidence type="ECO:0000313" key="2">
    <source>
        <dbReference type="EMBL" id="RCG16971.1"/>
    </source>
</evidence>
<dbReference type="Pfam" id="PF18897">
    <property type="entry name" value="Gp3-like"/>
    <property type="match status" value="1"/>
</dbReference>
<dbReference type="OrthoDB" id="3688760at2"/>
<accession>A0A367EFZ4</accession>
<dbReference type="Proteomes" id="UP000253507">
    <property type="component" value="Unassembled WGS sequence"/>
</dbReference>
<keyword evidence="3" id="KW-1185">Reference proteome</keyword>
<feature type="region of interest" description="Disordered" evidence="1">
    <location>
        <begin position="1"/>
        <end position="38"/>
    </location>
</feature>
<organism evidence="2 3">
    <name type="scientific">Streptomyces reniochalinae</name>
    <dbReference type="NCBI Taxonomy" id="2250578"/>
    <lineage>
        <taxon>Bacteria</taxon>
        <taxon>Bacillati</taxon>
        <taxon>Actinomycetota</taxon>
        <taxon>Actinomycetes</taxon>
        <taxon>Kitasatosporales</taxon>
        <taxon>Streptomycetaceae</taxon>
        <taxon>Streptomyces</taxon>
    </lineage>
</organism>